<dbReference type="AlphaFoldDB" id="A0A6A3B1L0"/>
<dbReference type="CDD" id="cd00275">
    <property type="entry name" value="C2_PLC_like"/>
    <property type="match status" value="1"/>
</dbReference>
<dbReference type="Gene3D" id="2.60.40.150">
    <property type="entry name" value="C2 domain"/>
    <property type="match status" value="1"/>
</dbReference>
<dbReference type="PANTHER" id="PTHR10336:SF101">
    <property type="entry name" value="PHOSPHOINOSITIDE PHOSPHOLIPASE C 6"/>
    <property type="match status" value="1"/>
</dbReference>
<gene>
    <name evidence="5" type="ORF">F3Y22_tig00110332pilonHSYRG00647</name>
</gene>
<organism evidence="5 6">
    <name type="scientific">Hibiscus syriacus</name>
    <name type="common">Rose of Sharon</name>
    <dbReference type="NCBI Taxonomy" id="106335"/>
    <lineage>
        <taxon>Eukaryota</taxon>
        <taxon>Viridiplantae</taxon>
        <taxon>Streptophyta</taxon>
        <taxon>Embryophyta</taxon>
        <taxon>Tracheophyta</taxon>
        <taxon>Spermatophyta</taxon>
        <taxon>Magnoliopsida</taxon>
        <taxon>eudicotyledons</taxon>
        <taxon>Gunneridae</taxon>
        <taxon>Pentapetalae</taxon>
        <taxon>rosids</taxon>
        <taxon>malvids</taxon>
        <taxon>Malvales</taxon>
        <taxon>Malvaceae</taxon>
        <taxon>Malvoideae</taxon>
        <taxon>Hibiscus</taxon>
    </lineage>
</organism>
<dbReference type="EMBL" id="VEPZ02000937">
    <property type="protein sequence ID" value="KAE8708969.1"/>
    <property type="molecule type" value="Genomic_DNA"/>
</dbReference>
<dbReference type="InterPro" id="IPR001192">
    <property type="entry name" value="PI-PLC_fam"/>
</dbReference>
<evidence type="ECO:0000256" key="2">
    <source>
        <dbReference type="ARBA" id="ARBA00004202"/>
    </source>
</evidence>
<dbReference type="PANTHER" id="PTHR10336">
    <property type="entry name" value="PHOSPHOINOSITIDE-SPECIFIC PHOSPHOLIPASE C FAMILY PROTEIN"/>
    <property type="match status" value="1"/>
</dbReference>
<dbReference type="SUPFAM" id="SSF49562">
    <property type="entry name" value="C2 domain (Calcium/lipid-binding domain, CaLB)"/>
    <property type="match status" value="1"/>
</dbReference>
<dbReference type="PROSITE" id="PS50007">
    <property type="entry name" value="PIPLC_X_DOMAIN"/>
    <property type="match status" value="1"/>
</dbReference>
<dbReference type="GO" id="GO:0048015">
    <property type="term" value="P:phosphatidylinositol-mediated signaling"/>
    <property type="evidence" value="ECO:0007669"/>
    <property type="project" value="TreeGrafter"/>
</dbReference>
<dbReference type="Proteomes" id="UP000436088">
    <property type="component" value="Unassembled WGS sequence"/>
</dbReference>
<accession>A0A6A3B1L0</accession>
<keyword evidence="3" id="KW-0807">Transducer</keyword>
<dbReference type="Gene3D" id="3.20.20.190">
    <property type="entry name" value="Phosphatidylinositol (PI) phosphodiesterase"/>
    <property type="match status" value="1"/>
</dbReference>
<dbReference type="PROSITE" id="PS50004">
    <property type="entry name" value="C2"/>
    <property type="match status" value="1"/>
</dbReference>
<dbReference type="GO" id="GO:0004435">
    <property type="term" value="F:phosphatidylinositol-4,5-bisphosphate phospholipase C activity"/>
    <property type="evidence" value="ECO:0007669"/>
    <property type="project" value="UniProtKB-EC"/>
</dbReference>
<dbReference type="GO" id="GO:0006629">
    <property type="term" value="P:lipid metabolic process"/>
    <property type="evidence" value="ECO:0007669"/>
    <property type="project" value="InterPro"/>
</dbReference>
<keyword evidence="6" id="KW-1185">Reference proteome</keyword>
<dbReference type="Pfam" id="PF00388">
    <property type="entry name" value="PI-PLC-X"/>
    <property type="match status" value="1"/>
</dbReference>
<name>A0A6A3B1L0_HIBSY</name>
<dbReference type="Pfam" id="PF00168">
    <property type="entry name" value="C2"/>
    <property type="match status" value="1"/>
</dbReference>
<evidence type="ECO:0000313" key="6">
    <source>
        <dbReference type="Proteomes" id="UP000436088"/>
    </source>
</evidence>
<dbReference type="InterPro" id="IPR017946">
    <property type="entry name" value="PLC-like_Pdiesterase_TIM-brl"/>
</dbReference>
<dbReference type="InterPro" id="IPR000909">
    <property type="entry name" value="PLipase_C_PInositol-sp_X_dom"/>
</dbReference>
<evidence type="ECO:0000256" key="3">
    <source>
        <dbReference type="ARBA" id="ARBA00023224"/>
    </source>
</evidence>
<dbReference type="GO" id="GO:0005886">
    <property type="term" value="C:plasma membrane"/>
    <property type="evidence" value="ECO:0007669"/>
    <property type="project" value="UniProtKB-SubCell"/>
</dbReference>
<protein>
    <submittedName>
        <fullName evidence="5">Phosphoinositide phospholipase C 7</fullName>
    </submittedName>
</protein>
<evidence type="ECO:0000259" key="4">
    <source>
        <dbReference type="PROSITE" id="PS50004"/>
    </source>
</evidence>
<comment type="subcellular location">
    <subcellularLocation>
        <location evidence="2">Cell membrane</location>
        <topology evidence="2">Peripheral membrane protein</topology>
    </subcellularLocation>
</comment>
<dbReference type="SMART" id="SM00239">
    <property type="entry name" value="C2"/>
    <property type="match status" value="1"/>
</dbReference>
<dbReference type="InterPro" id="IPR035892">
    <property type="entry name" value="C2_domain_sf"/>
</dbReference>
<sequence length="228" mass="25933">MREILENVEATLAIYMTLTSPVSLIQCLISIREYAFVSSPYPVVITLEDHLTPELQAKVAESESEEEDENIKSVQAGVVKYKRLITISAGKPKGGLKEALKVDPDKVQRLSISEQQLEKAAGSLGFHFVRQWQIYIAGVPADEAKRKTKVIEDDWIPVWGEEFTFSLTVPELALLRIEVREYDLHGGQTCLPIPELKTGIRSVTLHDMKRVKYKKVRLLMFFEFEEIV</sequence>
<comment type="caution">
    <text evidence="5">The sequence shown here is derived from an EMBL/GenBank/DDBJ whole genome shotgun (WGS) entry which is preliminary data.</text>
</comment>
<reference evidence="5" key="1">
    <citation type="submission" date="2019-09" db="EMBL/GenBank/DDBJ databases">
        <title>Draft genome information of white flower Hibiscus syriacus.</title>
        <authorList>
            <person name="Kim Y.-M."/>
        </authorList>
    </citation>
    <scope>NUCLEOTIDE SEQUENCE [LARGE SCALE GENOMIC DNA]</scope>
    <source>
        <strain evidence="5">YM2019G1</strain>
    </source>
</reference>
<dbReference type="GO" id="GO:0051209">
    <property type="term" value="P:release of sequestered calcium ion into cytosol"/>
    <property type="evidence" value="ECO:0007669"/>
    <property type="project" value="TreeGrafter"/>
</dbReference>
<feature type="domain" description="C2" evidence="4">
    <location>
        <begin position="88"/>
        <end position="221"/>
    </location>
</feature>
<evidence type="ECO:0000313" key="5">
    <source>
        <dbReference type="EMBL" id="KAE8708969.1"/>
    </source>
</evidence>
<evidence type="ECO:0000256" key="1">
    <source>
        <dbReference type="ARBA" id="ARBA00001195"/>
    </source>
</evidence>
<dbReference type="InterPro" id="IPR000008">
    <property type="entry name" value="C2_dom"/>
</dbReference>
<comment type="catalytic activity">
    <reaction evidence="1">
        <text>a 1,2-diacyl-sn-glycero-3-phospho-(1D-myo-inositol-4,5-bisphosphate) + H2O = 1D-myo-inositol 1,4,5-trisphosphate + a 1,2-diacyl-sn-glycerol + H(+)</text>
        <dbReference type="Rhea" id="RHEA:33179"/>
        <dbReference type="ChEBI" id="CHEBI:15377"/>
        <dbReference type="ChEBI" id="CHEBI:15378"/>
        <dbReference type="ChEBI" id="CHEBI:17815"/>
        <dbReference type="ChEBI" id="CHEBI:58456"/>
        <dbReference type="ChEBI" id="CHEBI:203600"/>
        <dbReference type="EC" id="3.1.4.11"/>
    </reaction>
</comment>
<proteinExistence type="predicted"/>
<dbReference type="SUPFAM" id="SSF51695">
    <property type="entry name" value="PLC-like phosphodiesterases"/>
    <property type="match status" value="1"/>
</dbReference>